<gene>
    <name evidence="10" type="ORF">A2188_00605</name>
</gene>
<keyword evidence="5 8" id="KW-0812">Transmembrane</keyword>
<evidence type="ECO:0000259" key="9">
    <source>
        <dbReference type="Pfam" id="PF13231"/>
    </source>
</evidence>
<feature type="transmembrane region" description="Helical" evidence="8">
    <location>
        <begin position="88"/>
        <end position="110"/>
    </location>
</feature>
<evidence type="ECO:0000256" key="2">
    <source>
        <dbReference type="ARBA" id="ARBA00022475"/>
    </source>
</evidence>
<comment type="caution">
    <text evidence="10">The sequence shown here is derived from an EMBL/GenBank/DDBJ whole genome shotgun (WGS) entry which is preliminary data.</text>
</comment>
<feature type="transmembrane region" description="Helical" evidence="8">
    <location>
        <begin position="116"/>
        <end position="135"/>
    </location>
</feature>
<dbReference type="Pfam" id="PF13231">
    <property type="entry name" value="PMT_2"/>
    <property type="match status" value="1"/>
</dbReference>
<dbReference type="GO" id="GO:0010041">
    <property type="term" value="P:response to iron(III) ion"/>
    <property type="evidence" value="ECO:0007669"/>
    <property type="project" value="TreeGrafter"/>
</dbReference>
<organism evidence="10 11">
    <name type="scientific">Candidatus Woesebacteria bacterium RIFOXYA1_FULL_43_9</name>
    <dbReference type="NCBI Taxonomy" id="1802534"/>
    <lineage>
        <taxon>Bacteria</taxon>
        <taxon>Candidatus Woeseibacteriota</taxon>
    </lineage>
</organism>
<keyword evidence="4" id="KW-0808">Transferase</keyword>
<feature type="domain" description="Glycosyltransferase RgtA/B/C/D-like" evidence="9">
    <location>
        <begin position="68"/>
        <end position="218"/>
    </location>
</feature>
<keyword evidence="7 8" id="KW-0472">Membrane</keyword>
<keyword evidence="6 8" id="KW-1133">Transmembrane helix</keyword>
<dbReference type="InterPro" id="IPR050297">
    <property type="entry name" value="LipidA_mod_glycosyltrf_83"/>
</dbReference>
<keyword evidence="2" id="KW-1003">Cell membrane</keyword>
<keyword evidence="3" id="KW-0328">Glycosyltransferase</keyword>
<dbReference type="GO" id="GO:0016763">
    <property type="term" value="F:pentosyltransferase activity"/>
    <property type="evidence" value="ECO:0007669"/>
    <property type="project" value="TreeGrafter"/>
</dbReference>
<evidence type="ECO:0000256" key="4">
    <source>
        <dbReference type="ARBA" id="ARBA00022679"/>
    </source>
</evidence>
<evidence type="ECO:0000256" key="8">
    <source>
        <dbReference type="SAM" id="Phobius"/>
    </source>
</evidence>
<feature type="transmembrane region" description="Helical" evidence="8">
    <location>
        <begin position="323"/>
        <end position="341"/>
    </location>
</feature>
<dbReference type="AlphaFoldDB" id="A0A1F8CPA3"/>
<evidence type="ECO:0000313" key="11">
    <source>
        <dbReference type="Proteomes" id="UP000179241"/>
    </source>
</evidence>
<dbReference type="GO" id="GO:0005886">
    <property type="term" value="C:plasma membrane"/>
    <property type="evidence" value="ECO:0007669"/>
    <property type="project" value="UniProtKB-SubCell"/>
</dbReference>
<evidence type="ECO:0000256" key="5">
    <source>
        <dbReference type="ARBA" id="ARBA00022692"/>
    </source>
</evidence>
<accession>A0A1F8CPA3</accession>
<evidence type="ECO:0000256" key="3">
    <source>
        <dbReference type="ARBA" id="ARBA00022676"/>
    </source>
</evidence>
<dbReference type="GO" id="GO:0009103">
    <property type="term" value="P:lipopolysaccharide biosynthetic process"/>
    <property type="evidence" value="ECO:0007669"/>
    <property type="project" value="UniProtKB-ARBA"/>
</dbReference>
<feature type="transmembrane region" description="Helical" evidence="8">
    <location>
        <begin position="377"/>
        <end position="394"/>
    </location>
</feature>
<feature type="transmembrane region" description="Helical" evidence="8">
    <location>
        <begin position="347"/>
        <end position="370"/>
    </location>
</feature>
<dbReference type="Proteomes" id="UP000179241">
    <property type="component" value="Unassembled WGS sequence"/>
</dbReference>
<evidence type="ECO:0000256" key="6">
    <source>
        <dbReference type="ARBA" id="ARBA00022989"/>
    </source>
</evidence>
<dbReference type="InterPro" id="IPR038731">
    <property type="entry name" value="RgtA/B/C-like"/>
</dbReference>
<feature type="transmembrane region" description="Helical" evidence="8">
    <location>
        <begin position="180"/>
        <end position="198"/>
    </location>
</feature>
<name>A0A1F8CPA3_9BACT</name>
<feature type="transmembrane region" description="Helical" evidence="8">
    <location>
        <begin position="6"/>
        <end position="23"/>
    </location>
</feature>
<dbReference type="PANTHER" id="PTHR33908">
    <property type="entry name" value="MANNOSYLTRANSFERASE YKCB-RELATED"/>
    <property type="match status" value="1"/>
</dbReference>
<sequence length="543" mass="61825">MKFKDWLFFLGILLISIAVRFYGLSRVPVGLNIDEASQGYNAYSLLLTGKDRYGEVAPILFRSFGSFQPPIYTYLTTLPIKFFGPSIFSIHFVSAVCGVVSVLVTFFIVFLLTKNISLSLITMLVLGLSPWSVFFSRMATEASTGICFFLLGFWALVLSVKKSVKFFPGACFLLGIATHAYYSERIVALLFLFAFLVLNKKFFLKNIKYLIFGLVILGITQISHLLLFSSGAFGRRLTQVNYFGLDSFLNNGGDLRHWPLGRWLFVVREFLSQYTAYLSPKNLFFDPDQQPARSMPDISVFYSYMIAPFIIGLGVLFRNMANFFHRLLLLIIVFGLIPAALTFDPFYTLRVLVFLWGIGLIISLGVNELFVKLNKSLFLGIGLFLSLASMFSLYKSGYVLTKYERSEVYGYSYIKLLETTDKYPNKFFIVDSPRDLGTGIRMAFFKRYDPAKLQTLLKARMKGGYYNAPEIDELYSVDNMEVRGINWEKDLCLENVILVGDVLAFSETQVKEHKLNFEFVIKDLTGETRLKAYSPTLESCIIK</sequence>
<feature type="transmembrane region" description="Helical" evidence="8">
    <location>
        <begin position="142"/>
        <end position="160"/>
    </location>
</feature>
<evidence type="ECO:0000313" key="10">
    <source>
        <dbReference type="EMBL" id="OGM77395.1"/>
    </source>
</evidence>
<proteinExistence type="predicted"/>
<comment type="subcellular location">
    <subcellularLocation>
        <location evidence="1">Cell membrane</location>
        <topology evidence="1">Multi-pass membrane protein</topology>
    </subcellularLocation>
</comment>
<reference evidence="10 11" key="1">
    <citation type="journal article" date="2016" name="Nat. Commun.">
        <title>Thousands of microbial genomes shed light on interconnected biogeochemical processes in an aquifer system.</title>
        <authorList>
            <person name="Anantharaman K."/>
            <person name="Brown C.T."/>
            <person name="Hug L.A."/>
            <person name="Sharon I."/>
            <person name="Castelle C.J."/>
            <person name="Probst A.J."/>
            <person name="Thomas B.C."/>
            <person name="Singh A."/>
            <person name="Wilkins M.J."/>
            <person name="Karaoz U."/>
            <person name="Brodie E.L."/>
            <person name="Williams K.H."/>
            <person name="Hubbard S.S."/>
            <person name="Banfield J.F."/>
        </authorList>
    </citation>
    <scope>NUCLEOTIDE SEQUENCE [LARGE SCALE GENOMIC DNA]</scope>
</reference>
<evidence type="ECO:0000256" key="7">
    <source>
        <dbReference type="ARBA" id="ARBA00023136"/>
    </source>
</evidence>
<feature type="transmembrane region" description="Helical" evidence="8">
    <location>
        <begin position="298"/>
        <end position="316"/>
    </location>
</feature>
<evidence type="ECO:0000256" key="1">
    <source>
        <dbReference type="ARBA" id="ARBA00004651"/>
    </source>
</evidence>
<protein>
    <recommendedName>
        <fullName evidence="9">Glycosyltransferase RgtA/B/C/D-like domain-containing protein</fullName>
    </recommendedName>
</protein>
<dbReference type="PANTHER" id="PTHR33908:SF3">
    <property type="entry name" value="UNDECAPRENYL PHOSPHATE-ALPHA-4-AMINO-4-DEOXY-L-ARABINOSE ARABINOSYL TRANSFERASE"/>
    <property type="match status" value="1"/>
</dbReference>
<feature type="transmembrane region" description="Helical" evidence="8">
    <location>
        <begin position="210"/>
        <end position="233"/>
    </location>
</feature>
<dbReference type="EMBL" id="MGHU01000020">
    <property type="protein sequence ID" value="OGM77395.1"/>
    <property type="molecule type" value="Genomic_DNA"/>
</dbReference>